<dbReference type="GO" id="GO:0004674">
    <property type="term" value="F:protein serine/threonine kinase activity"/>
    <property type="evidence" value="ECO:0007669"/>
    <property type="project" value="UniProtKB-KW"/>
</dbReference>
<dbReference type="InterPro" id="IPR017441">
    <property type="entry name" value="Protein_kinase_ATP_BS"/>
</dbReference>
<reference evidence="13 14" key="1">
    <citation type="journal article" date="2011" name="J. Gen. Appl. Microbiol.">
        <title>Draft genome sequencing of the enigmatic yeast Saitoella complicata.</title>
        <authorList>
            <person name="Nishida H."/>
            <person name="Hamamoto M."/>
            <person name="Sugiyama J."/>
        </authorList>
    </citation>
    <scope>NUCLEOTIDE SEQUENCE [LARGE SCALE GENOMIC DNA]</scope>
    <source>
        <strain evidence="13 14">NRRL Y-17804</strain>
    </source>
</reference>
<feature type="compositionally biased region" description="Polar residues" evidence="10">
    <location>
        <begin position="465"/>
        <end position="481"/>
    </location>
</feature>
<accession>A0A0E9NPA7</accession>
<dbReference type="PANTHER" id="PTHR24350">
    <property type="entry name" value="SERINE/THREONINE-PROTEIN KINASE IAL-RELATED"/>
    <property type="match status" value="1"/>
</dbReference>
<feature type="region of interest" description="Disordered" evidence="10">
    <location>
        <begin position="362"/>
        <end position="443"/>
    </location>
</feature>
<dbReference type="InterPro" id="IPR030616">
    <property type="entry name" value="Aur-like"/>
</dbReference>
<evidence type="ECO:0000256" key="2">
    <source>
        <dbReference type="ARBA" id="ARBA00022490"/>
    </source>
</evidence>
<sequence>MPLADPRGWRRPLPTTTTHHPPPTGDETFLTEATRDATIRISDLRLGKLLGRGRSSEVYEAWWRDTGERVAVKMIAKSKLTTLPARRDLAKRVELHHELSTHPHILPLHYSFEDAQNVYLILDHAPETLASTSSSSTTLDISVILRHLAEVLAYMHEQGHVHGYLCAENVALVNGDVRVRLRGISKTPTPGTVEDDVEALGRLGWWMYMGPGRRGCVNHGDAGLLERLLERMSNNTTVKGMSARDVLRDEYFVQKAAPVKETVVIGDERRRKPTILSSQYSPLSLASSVGSGVKRTTYVEEPHVKLPQARGRFGGVSKKHEEVSEQILPTPKLPPLPTALNRSRAGTVRGLAEDRIRAWMREEEDGGEDVSELGNDYGKDAPLRSRRHQDDEDEDEDFYPPLRASRYDAPRPRPVVREDFPSPPQQAPYDDAFTSPPTAPPSKTAMEILFPKARPLPPSAMKAKPTQSFPFGSSPPETFPTNAARRSVLNELRQAEENARRRERPRVGFVREELKASSGSRDSALGLSTFMPVQSSAAAAFSNEIITPRPRARRAAVQSTRFLPHTTPLRTLFASASAALTKVVSPKSEFATKYRFQTTGLKGFKQHTKHGLVEILGNDKGVILDLLTDPENTVHIDASGTQVSIIPRHGGGMVRYVLDDLPLRYLPVYRYASRFVGIVRSKSVKLALEMPRGRGRLFLNGDFEGKIRRKSGEVVYVRILEGKDVVVEDAEDRVMWKGSVDGSVPTKWRDYLDTVKSWWRKSKEMQEEEEPESDEEDDGDEDTGEERDMDAADSTARFVDGIGWCAKLGRKWSMLFEDGVRIDITPPGRGGEDTKVLVVDGGVRRESVVKSGLELPECVRERLGRFDGSRNRPPHNFQDRAYPGYYNIS</sequence>
<protein>
    <submittedName>
        <fullName evidence="13">Uncharacterized protein</fullName>
    </submittedName>
</protein>
<dbReference type="GO" id="GO:0005524">
    <property type="term" value="F:ATP binding"/>
    <property type="evidence" value="ECO:0007669"/>
    <property type="project" value="UniProtKB-UniRule"/>
</dbReference>
<dbReference type="FunFam" id="3.30.200.20:FF:000042">
    <property type="entry name" value="Aurora kinase A"/>
    <property type="match status" value="1"/>
</dbReference>
<dbReference type="PROSITE" id="PS51984">
    <property type="entry name" value="CPB1"/>
    <property type="match status" value="1"/>
</dbReference>
<evidence type="ECO:0000256" key="7">
    <source>
        <dbReference type="ARBA" id="ARBA00022840"/>
    </source>
</evidence>
<feature type="domain" description="Cryptic POLO box 1 (CPB1)" evidence="12">
    <location>
        <begin position="588"/>
        <end position="682"/>
    </location>
</feature>
<feature type="binding site" evidence="8">
    <location>
        <begin position="123"/>
        <end position="125"/>
    </location>
    <ligand>
        <name>ATP</name>
        <dbReference type="ChEBI" id="CHEBI:30616"/>
    </ligand>
</feature>
<evidence type="ECO:0000256" key="3">
    <source>
        <dbReference type="ARBA" id="ARBA00022527"/>
    </source>
</evidence>
<evidence type="ECO:0000313" key="14">
    <source>
        <dbReference type="Proteomes" id="UP000033140"/>
    </source>
</evidence>
<evidence type="ECO:0000313" key="13">
    <source>
        <dbReference type="EMBL" id="GAO51669.1"/>
    </source>
</evidence>
<feature type="region of interest" description="Disordered" evidence="10">
    <location>
        <begin position="1"/>
        <end position="29"/>
    </location>
</feature>
<dbReference type="GO" id="GO:0005737">
    <property type="term" value="C:cytoplasm"/>
    <property type="evidence" value="ECO:0007669"/>
    <property type="project" value="UniProtKB-SubCell"/>
</dbReference>
<comment type="caution">
    <text evidence="13">The sequence shown here is derived from an EMBL/GenBank/DDBJ whole genome shotgun (WGS) entry which is preliminary data.</text>
</comment>
<comment type="subcellular location">
    <subcellularLocation>
        <location evidence="1">Cytoplasm</location>
    </subcellularLocation>
</comment>
<feature type="compositionally biased region" description="Acidic residues" evidence="10">
    <location>
        <begin position="766"/>
        <end position="788"/>
    </location>
</feature>
<evidence type="ECO:0000256" key="1">
    <source>
        <dbReference type="ARBA" id="ARBA00004496"/>
    </source>
</evidence>
<feature type="compositionally biased region" description="Acidic residues" evidence="10">
    <location>
        <begin position="362"/>
        <end position="371"/>
    </location>
</feature>
<feature type="compositionally biased region" description="Basic and acidic residues" evidence="10">
    <location>
        <begin position="405"/>
        <end position="420"/>
    </location>
</feature>
<evidence type="ECO:0000256" key="8">
    <source>
        <dbReference type="PIRSR" id="PIRSR630616-2"/>
    </source>
</evidence>
<dbReference type="Gene3D" id="3.30.1120.120">
    <property type="match status" value="1"/>
</dbReference>
<feature type="binding site" evidence="9">
    <location>
        <position position="77"/>
    </location>
    <ligand>
        <name>ATP</name>
        <dbReference type="ChEBI" id="CHEBI:30616"/>
    </ligand>
</feature>
<reference evidence="13 14" key="3">
    <citation type="journal article" date="2015" name="Genome Announc.">
        <title>Draft Genome Sequence of the Archiascomycetous Yeast Saitoella complicata.</title>
        <authorList>
            <person name="Yamauchi K."/>
            <person name="Kondo S."/>
            <person name="Hamamoto M."/>
            <person name="Takahashi Y."/>
            <person name="Ogura Y."/>
            <person name="Hayashi T."/>
            <person name="Nishida H."/>
        </authorList>
    </citation>
    <scope>NUCLEOTIDE SEQUENCE [LARGE SCALE GENOMIC DNA]</scope>
    <source>
        <strain evidence="13 14">NRRL Y-17804</strain>
    </source>
</reference>
<feature type="region of interest" description="Disordered" evidence="10">
    <location>
        <begin position="460"/>
        <end position="483"/>
    </location>
</feature>
<dbReference type="PROSITE" id="PS00107">
    <property type="entry name" value="PROTEIN_KINASE_ATP"/>
    <property type="match status" value="1"/>
</dbReference>
<gene>
    <name evidence="13" type="ORF">G7K_5762-t1</name>
</gene>
<feature type="region of interest" description="Disordered" evidence="10">
    <location>
        <begin position="322"/>
        <end position="341"/>
    </location>
</feature>
<keyword evidence="4" id="KW-0808">Transferase</keyword>
<evidence type="ECO:0000256" key="10">
    <source>
        <dbReference type="SAM" id="MobiDB-lite"/>
    </source>
</evidence>
<feature type="binding site" evidence="8">
    <location>
        <position position="54"/>
    </location>
    <ligand>
        <name>ATP</name>
        <dbReference type="ChEBI" id="CHEBI:30616"/>
    </ligand>
</feature>
<feature type="domain" description="Protein kinase" evidence="11">
    <location>
        <begin position="44"/>
        <end position="323"/>
    </location>
</feature>
<keyword evidence="3" id="KW-0723">Serine/threonine-protein kinase</keyword>
<evidence type="ECO:0000256" key="4">
    <source>
        <dbReference type="ARBA" id="ARBA00022679"/>
    </source>
</evidence>
<proteinExistence type="predicted"/>
<evidence type="ECO:0000256" key="5">
    <source>
        <dbReference type="ARBA" id="ARBA00022741"/>
    </source>
</evidence>
<feature type="region of interest" description="Disordered" evidence="10">
    <location>
        <begin position="762"/>
        <end position="792"/>
    </location>
</feature>
<evidence type="ECO:0000256" key="6">
    <source>
        <dbReference type="ARBA" id="ARBA00022777"/>
    </source>
</evidence>
<evidence type="ECO:0000259" key="11">
    <source>
        <dbReference type="PROSITE" id="PS50011"/>
    </source>
</evidence>
<keyword evidence="5 8" id="KW-0547">Nucleotide-binding</keyword>
<evidence type="ECO:0000256" key="9">
    <source>
        <dbReference type="PROSITE-ProRule" id="PRU10141"/>
    </source>
</evidence>
<organism evidence="13 14">
    <name type="scientific">Saitoella complicata (strain BCRC 22490 / CBS 7301 / JCM 7358 / NBRC 10748 / NRRL Y-17804)</name>
    <dbReference type="NCBI Taxonomy" id="698492"/>
    <lineage>
        <taxon>Eukaryota</taxon>
        <taxon>Fungi</taxon>
        <taxon>Dikarya</taxon>
        <taxon>Ascomycota</taxon>
        <taxon>Taphrinomycotina</taxon>
        <taxon>Taphrinomycotina incertae sedis</taxon>
        <taxon>Saitoella</taxon>
    </lineage>
</organism>
<dbReference type="Gene3D" id="1.10.510.10">
    <property type="entry name" value="Transferase(Phosphotransferase) domain 1"/>
    <property type="match status" value="1"/>
</dbReference>
<dbReference type="InterPro" id="IPR011009">
    <property type="entry name" value="Kinase-like_dom_sf"/>
</dbReference>
<dbReference type="Proteomes" id="UP000033140">
    <property type="component" value="Unassembled WGS sequence"/>
</dbReference>
<keyword evidence="2" id="KW-0963">Cytoplasm</keyword>
<feature type="binding site" evidence="8">
    <location>
        <position position="73"/>
    </location>
    <ligand>
        <name>ATP</name>
        <dbReference type="ChEBI" id="CHEBI:30616"/>
    </ligand>
</feature>
<dbReference type="InterPro" id="IPR046437">
    <property type="entry name" value="Ser_Thr-PK_POLO_box_1_sf"/>
</dbReference>
<dbReference type="PROSITE" id="PS50011">
    <property type="entry name" value="PROTEIN_KINASE_DOM"/>
    <property type="match status" value="1"/>
</dbReference>
<dbReference type="InterPro" id="IPR000719">
    <property type="entry name" value="Prot_kinase_dom"/>
</dbReference>
<keyword evidence="6" id="KW-0418">Kinase</keyword>
<dbReference type="InterPro" id="IPR033699">
    <property type="entry name" value="POLO_box_Plk4_1"/>
</dbReference>
<reference evidence="13 14" key="2">
    <citation type="journal article" date="2014" name="J. Gen. Appl. Microbiol.">
        <title>The early diverging ascomycetous budding yeast Saitoella complicata has three histone deacetylases belonging to the Clr6, Hos2, and Rpd3 lineages.</title>
        <authorList>
            <person name="Nishida H."/>
            <person name="Matsumoto T."/>
            <person name="Kondo S."/>
            <person name="Hamamoto M."/>
            <person name="Yoshikawa H."/>
        </authorList>
    </citation>
    <scope>NUCLEOTIDE SEQUENCE [LARGE SCALE GENOMIC DNA]</scope>
    <source>
        <strain evidence="13 14">NRRL Y-17804</strain>
    </source>
</reference>
<dbReference type="AlphaFoldDB" id="A0A0E9NPA7"/>
<dbReference type="STRING" id="698492.A0A0E9NPA7"/>
<keyword evidence="7 8" id="KW-0067">ATP-binding</keyword>
<feature type="binding site" evidence="8">
    <location>
        <begin position="168"/>
        <end position="169"/>
    </location>
    <ligand>
        <name>ATP</name>
        <dbReference type="ChEBI" id="CHEBI:30616"/>
    </ligand>
</feature>
<dbReference type="Pfam" id="PF00069">
    <property type="entry name" value="Pkinase"/>
    <property type="match status" value="1"/>
</dbReference>
<keyword evidence="14" id="KW-1185">Reference proteome</keyword>
<evidence type="ECO:0000259" key="12">
    <source>
        <dbReference type="PROSITE" id="PS51984"/>
    </source>
</evidence>
<dbReference type="EMBL" id="BACD03000050">
    <property type="protein sequence ID" value="GAO51669.1"/>
    <property type="molecule type" value="Genomic_DNA"/>
</dbReference>
<name>A0A0E9NPA7_SAICN</name>
<dbReference type="SUPFAM" id="SSF56112">
    <property type="entry name" value="Protein kinase-like (PK-like)"/>
    <property type="match status" value="1"/>
</dbReference>